<dbReference type="AlphaFoldDB" id="A0A7J6L865"/>
<gene>
    <name evidence="2" type="ORF">FOL47_009470</name>
</gene>
<feature type="signal peptide" evidence="1">
    <location>
        <begin position="1"/>
        <end position="22"/>
    </location>
</feature>
<evidence type="ECO:0000313" key="2">
    <source>
        <dbReference type="EMBL" id="KAF4655359.1"/>
    </source>
</evidence>
<sequence>MMIYPTIGTFALVCGCVVISLAQPITNYLVDSPNNCSQQDGMFHNGNCFFVKGDAEVLLGGYHLGYPFPDSLLGSLDFACGVGPPDNATGFPTVRVEGQGRTFFKQIMAKKGVEVSINFILPTIKNDGEYATASGRQIDFGMDAYVGVRPNHRLVGVTHSGWLTLLLMEYAVFATKRTMFLFTAQSKLTVTLVLMKAVLTHR</sequence>
<accession>A0A7J6L865</accession>
<dbReference type="Proteomes" id="UP000591131">
    <property type="component" value="Unassembled WGS sequence"/>
</dbReference>
<feature type="chain" id="PRO_5029626479" evidence="1">
    <location>
        <begin position="23"/>
        <end position="202"/>
    </location>
</feature>
<name>A0A7J6L865_PERCH</name>
<keyword evidence="3" id="KW-1185">Reference proteome</keyword>
<reference evidence="2 3" key="1">
    <citation type="submission" date="2020-04" db="EMBL/GenBank/DDBJ databases">
        <title>Perkinsus chesapeaki whole genome sequence.</title>
        <authorList>
            <person name="Bogema D.R."/>
        </authorList>
    </citation>
    <scope>NUCLEOTIDE SEQUENCE [LARGE SCALE GENOMIC DNA]</scope>
    <source>
        <strain evidence="2">ATCC PRA-425</strain>
    </source>
</reference>
<comment type="caution">
    <text evidence="2">The sequence shown here is derived from an EMBL/GenBank/DDBJ whole genome shotgun (WGS) entry which is preliminary data.</text>
</comment>
<dbReference type="EMBL" id="JAAPAO010000661">
    <property type="protein sequence ID" value="KAF4655359.1"/>
    <property type="molecule type" value="Genomic_DNA"/>
</dbReference>
<proteinExistence type="predicted"/>
<keyword evidence="1" id="KW-0732">Signal</keyword>
<evidence type="ECO:0000256" key="1">
    <source>
        <dbReference type="SAM" id="SignalP"/>
    </source>
</evidence>
<protein>
    <submittedName>
        <fullName evidence="2">Uncharacterized protein</fullName>
    </submittedName>
</protein>
<evidence type="ECO:0000313" key="3">
    <source>
        <dbReference type="Proteomes" id="UP000591131"/>
    </source>
</evidence>
<organism evidence="2 3">
    <name type="scientific">Perkinsus chesapeaki</name>
    <name type="common">Clam parasite</name>
    <name type="synonym">Perkinsus andrewsi</name>
    <dbReference type="NCBI Taxonomy" id="330153"/>
    <lineage>
        <taxon>Eukaryota</taxon>
        <taxon>Sar</taxon>
        <taxon>Alveolata</taxon>
        <taxon>Perkinsozoa</taxon>
        <taxon>Perkinsea</taxon>
        <taxon>Perkinsida</taxon>
        <taxon>Perkinsidae</taxon>
        <taxon>Perkinsus</taxon>
    </lineage>
</organism>